<dbReference type="PANTHER" id="PTHR36436">
    <property type="entry name" value="SLL5081 PROTEIN"/>
    <property type="match status" value="1"/>
</dbReference>
<dbReference type="Pfam" id="PF09234">
    <property type="entry name" value="DUF1963"/>
    <property type="match status" value="1"/>
</dbReference>
<keyword evidence="2" id="KW-1185">Reference proteome</keyword>
<evidence type="ECO:0000313" key="1">
    <source>
        <dbReference type="EMBL" id="AVQ19536.1"/>
    </source>
</evidence>
<dbReference type="PANTHER" id="PTHR36436:SF6">
    <property type="entry name" value="SLL5081 PROTEIN"/>
    <property type="match status" value="1"/>
</dbReference>
<dbReference type="InterPro" id="IPR015315">
    <property type="entry name" value="DUF1963"/>
</dbReference>
<evidence type="ECO:0000313" key="2">
    <source>
        <dbReference type="Proteomes" id="UP000240258"/>
    </source>
</evidence>
<accession>A0ABM6TYN5</accession>
<proteinExistence type="predicted"/>
<protein>
    <submittedName>
        <fullName evidence="1">DUF1963 domain-containing protein</fullName>
    </submittedName>
</protein>
<reference evidence="2" key="1">
    <citation type="journal article" date="2018" name="MSphere">
        <title>Fusobacterium Genomics Using MinION and Illumina Sequencing Enables Genome Completion and Correction.</title>
        <authorList>
            <person name="Todd S.M."/>
            <person name="Settlage R.E."/>
            <person name="Lahmers K.K."/>
            <person name="Slade D.J."/>
        </authorList>
    </citation>
    <scope>NUCLEOTIDE SEQUENCE [LARGE SCALE GENOMIC DNA]</scope>
    <source>
        <strain evidence="2">ATCC 9817</strain>
    </source>
</reference>
<dbReference type="Gene3D" id="2.30.320.10">
    <property type="entry name" value="YwqG-like"/>
    <property type="match status" value="1"/>
</dbReference>
<dbReference type="Proteomes" id="UP000240258">
    <property type="component" value="Chromosome"/>
</dbReference>
<dbReference type="EMBL" id="CP028102">
    <property type="protein sequence ID" value="AVQ19536.1"/>
    <property type="molecule type" value="Genomic_DNA"/>
</dbReference>
<name>A0ABM6TYN5_FUSMR</name>
<organism evidence="1 2">
    <name type="scientific">Fusobacterium mortiferum ATCC 9817</name>
    <dbReference type="NCBI Taxonomy" id="469616"/>
    <lineage>
        <taxon>Bacteria</taxon>
        <taxon>Fusobacteriati</taxon>
        <taxon>Fusobacteriota</taxon>
        <taxon>Fusobacteriia</taxon>
        <taxon>Fusobacteriales</taxon>
        <taxon>Fusobacteriaceae</taxon>
        <taxon>Fusobacterium</taxon>
    </lineage>
</organism>
<sequence length="310" mass="36912">MINITEKFGKGGNLMTKKKFTEEELRFNEDIKKIVLDILEKNKKPTIKIEVSDDKPNLFQSKFGGLPYLPKDKEVPRDKENRQFTLLTQINIEELPENNIYPMKEGILQFWILNDDVYGLDFDNLLGNGYKVVYYKEIDKSVTEEEILEKYKPYEEDENYFPIEGEFSLKFELRDGYFSDSNDDFREIVDEEMKKFYLENREKYPEILKVYKDGEYLNYWDIWDILEEDKEIGEKLFEAGHKIGGYPNFTQSDVRDLKAGYNILLLQIDSEGTDEHEIMWGDCGIANFFIREKDLKELNFDEVIYNWDCC</sequence>
<gene>
    <name evidence="1" type="ORF">C4N19_10720</name>
</gene>
<dbReference type="InterPro" id="IPR035948">
    <property type="entry name" value="YwqG-like_sf"/>
</dbReference>
<dbReference type="SUPFAM" id="SSF103032">
    <property type="entry name" value="Hypothetical protein YwqG"/>
    <property type="match status" value="1"/>
</dbReference>